<protein>
    <submittedName>
        <fullName evidence="2">Uncharacterized protein</fullName>
    </submittedName>
</protein>
<proteinExistence type="predicted"/>
<dbReference type="AlphaFoldDB" id="A0ABD3BCI1"/>
<evidence type="ECO:0000313" key="2">
    <source>
        <dbReference type="EMBL" id="KAL3615088.1"/>
    </source>
</evidence>
<evidence type="ECO:0000256" key="1">
    <source>
        <dbReference type="SAM" id="MobiDB-lite"/>
    </source>
</evidence>
<dbReference type="EMBL" id="JAVIJP010000100">
    <property type="protein sequence ID" value="KAL3615088.1"/>
    <property type="molecule type" value="Genomic_DNA"/>
</dbReference>
<gene>
    <name evidence="2" type="ORF">CASFOL_040749</name>
</gene>
<name>A0ABD3BCI1_9LAMI</name>
<organism evidence="2 3">
    <name type="scientific">Castilleja foliolosa</name>
    <dbReference type="NCBI Taxonomy" id="1961234"/>
    <lineage>
        <taxon>Eukaryota</taxon>
        <taxon>Viridiplantae</taxon>
        <taxon>Streptophyta</taxon>
        <taxon>Embryophyta</taxon>
        <taxon>Tracheophyta</taxon>
        <taxon>Spermatophyta</taxon>
        <taxon>Magnoliopsida</taxon>
        <taxon>eudicotyledons</taxon>
        <taxon>Gunneridae</taxon>
        <taxon>Pentapetalae</taxon>
        <taxon>asterids</taxon>
        <taxon>lamiids</taxon>
        <taxon>Lamiales</taxon>
        <taxon>Orobanchaceae</taxon>
        <taxon>Pedicularideae</taxon>
        <taxon>Castillejinae</taxon>
        <taxon>Castilleja</taxon>
    </lineage>
</organism>
<accession>A0ABD3BCI1</accession>
<evidence type="ECO:0000313" key="3">
    <source>
        <dbReference type="Proteomes" id="UP001632038"/>
    </source>
</evidence>
<sequence>MADDDQTSRRRRRHYAKMYRKLNESNLSDIAFAVRVLQDLTSQEIEEEEEAAESSSPPLTSGQPQSFSWLLNYAPPQPFSRPSTAAQRLAADEMVEAEIWADSCFQTPELLA</sequence>
<comment type="caution">
    <text evidence="2">The sequence shown here is derived from an EMBL/GenBank/DDBJ whole genome shotgun (WGS) entry which is preliminary data.</text>
</comment>
<feature type="compositionally biased region" description="Polar residues" evidence="1">
    <location>
        <begin position="57"/>
        <end position="69"/>
    </location>
</feature>
<reference evidence="3" key="1">
    <citation type="journal article" date="2024" name="IScience">
        <title>Strigolactones Initiate the Formation of Haustorium-like Structures in Castilleja.</title>
        <authorList>
            <person name="Buerger M."/>
            <person name="Peterson D."/>
            <person name="Chory J."/>
        </authorList>
    </citation>
    <scope>NUCLEOTIDE SEQUENCE [LARGE SCALE GENOMIC DNA]</scope>
</reference>
<keyword evidence="3" id="KW-1185">Reference proteome</keyword>
<feature type="region of interest" description="Disordered" evidence="1">
    <location>
        <begin position="43"/>
        <end position="70"/>
    </location>
</feature>
<dbReference type="Proteomes" id="UP001632038">
    <property type="component" value="Unassembled WGS sequence"/>
</dbReference>